<organism evidence="2 3">
    <name type="scientific">Phytophthora megakarya</name>
    <dbReference type="NCBI Taxonomy" id="4795"/>
    <lineage>
        <taxon>Eukaryota</taxon>
        <taxon>Sar</taxon>
        <taxon>Stramenopiles</taxon>
        <taxon>Oomycota</taxon>
        <taxon>Peronosporomycetes</taxon>
        <taxon>Peronosporales</taxon>
        <taxon>Peronosporaceae</taxon>
        <taxon>Phytophthora</taxon>
    </lineage>
</organism>
<dbReference type="AlphaFoldDB" id="A0A225WZG4"/>
<comment type="caution">
    <text evidence="2">The sequence shown here is derived from an EMBL/GenBank/DDBJ whole genome shotgun (WGS) entry which is preliminary data.</text>
</comment>
<gene>
    <name evidence="2" type="ORF">PHMEG_0002865</name>
</gene>
<name>A0A225WZG4_9STRA</name>
<evidence type="ECO:0000313" key="3">
    <source>
        <dbReference type="Proteomes" id="UP000198211"/>
    </source>
</evidence>
<sequence>MGCCPSKPNTNQVEVAIADGVQEMLMDRGDGTMMDKSDDEAEDDEDKISTVPMALEEELARSPEPVSPPPSPRRKSSHSADEMPISSTYHRMQMHEMEVQEAERQEELRQEAEQREREVREFKVAMQNA</sequence>
<evidence type="ECO:0000313" key="2">
    <source>
        <dbReference type="EMBL" id="OWZ22447.1"/>
    </source>
</evidence>
<accession>A0A225WZG4</accession>
<feature type="compositionally biased region" description="Basic and acidic residues" evidence="1">
    <location>
        <begin position="93"/>
        <end position="123"/>
    </location>
</feature>
<feature type="compositionally biased region" description="Acidic residues" evidence="1">
    <location>
        <begin position="37"/>
        <end position="46"/>
    </location>
</feature>
<keyword evidence="3" id="KW-1185">Reference proteome</keyword>
<dbReference type="EMBL" id="NBNE01000136">
    <property type="protein sequence ID" value="OWZ22447.1"/>
    <property type="molecule type" value="Genomic_DNA"/>
</dbReference>
<protein>
    <submittedName>
        <fullName evidence="2">Uncharacterized protein</fullName>
    </submittedName>
</protein>
<proteinExistence type="predicted"/>
<reference evidence="3" key="1">
    <citation type="submission" date="2017-03" db="EMBL/GenBank/DDBJ databases">
        <title>Phytopthora megakarya and P. palmivora, two closely related causual agents of cacao black pod achieved similar genome size and gene model numbers by different mechanisms.</title>
        <authorList>
            <person name="Ali S."/>
            <person name="Shao J."/>
            <person name="Larry D.J."/>
            <person name="Kronmiller B."/>
            <person name="Shen D."/>
            <person name="Strem M.D."/>
            <person name="Melnick R.L."/>
            <person name="Guiltinan M.J."/>
            <person name="Tyler B.M."/>
            <person name="Meinhardt L.W."/>
            <person name="Bailey B.A."/>
        </authorList>
    </citation>
    <scope>NUCLEOTIDE SEQUENCE [LARGE SCALE GENOMIC DNA]</scope>
    <source>
        <strain evidence="3">zdho120</strain>
    </source>
</reference>
<feature type="compositionally biased region" description="Basic and acidic residues" evidence="1">
    <location>
        <begin position="26"/>
        <end position="36"/>
    </location>
</feature>
<dbReference type="OrthoDB" id="119732at2759"/>
<dbReference type="Proteomes" id="UP000198211">
    <property type="component" value="Unassembled WGS sequence"/>
</dbReference>
<feature type="region of interest" description="Disordered" evidence="1">
    <location>
        <begin position="26"/>
        <end position="129"/>
    </location>
</feature>
<evidence type="ECO:0000256" key="1">
    <source>
        <dbReference type="SAM" id="MobiDB-lite"/>
    </source>
</evidence>